<name>A0A820GN70_9BILA</name>
<protein>
    <submittedName>
        <fullName evidence="1">Uncharacterized protein</fullName>
    </submittedName>
</protein>
<feature type="non-terminal residue" evidence="1">
    <location>
        <position position="47"/>
    </location>
</feature>
<proteinExistence type="predicted"/>
<comment type="caution">
    <text evidence="1">The sequence shown here is derived from an EMBL/GenBank/DDBJ whole genome shotgun (WGS) entry which is preliminary data.</text>
</comment>
<evidence type="ECO:0000313" key="2">
    <source>
        <dbReference type="Proteomes" id="UP000663881"/>
    </source>
</evidence>
<accession>A0A820GN70</accession>
<gene>
    <name evidence="1" type="ORF">OKA104_LOCUS45128</name>
</gene>
<dbReference type="EMBL" id="CAJOAY010014558">
    <property type="protein sequence ID" value="CAF4279879.1"/>
    <property type="molecule type" value="Genomic_DNA"/>
</dbReference>
<dbReference type="Proteomes" id="UP000663881">
    <property type="component" value="Unassembled WGS sequence"/>
</dbReference>
<sequence>MEQEEGWDNEVDMLQNEVLYIPASTNSWYNDLKYYLTHRSSPNHLDA</sequence>
<organism evidence="1 2">
    <name type="scientific">Adineta steineri</name>
    <dbReference type="NCBI Taxonomy" id="433720"/>
    <lineage>
        <taxon>Eukaryota</taxon>
        <taxon>Metazoa</taxon>
        <taxon>Spiralia</taxon>
        <taxon>Gnathifera</taxon>
        <taxon>Rotifera</taxon>
        <taxon>Eurotatoria</taxon>
        <taxon>Bdelloidea</taxon>
        <taxon>Adinetida</taxon>
        <taxon>Adinetidae</taxon>
        <taxon>Adineta</taxon>
    </lineage>
</organism>
<reference evidence="1" key="1">
    <citation type="submission" date="2021-02" db="EMBL/GenBank/DDBJ databases">
        <authorList>
            <person name="Nowell W R."/>
        </authorList>
    </citation>
    <scope>NUCLEOTIDE SEQUENCE</scope>
</reference>
<evidence type="ECO:0000313" key="1">
    <source>
        <dbReference type="EMBL" id="CAF4279879.1"/>
    </source>
</evidence>
<dbReference type="AlphaFoldDB" id="A0A820GN70"/>